<dbReference type="InterPro" id="IPR039174">
    <property type="entry name" value="Chondroitin_ABC_lyase"/>
</dbReference>
<dbReference type="PANTHER" id="PTHR37322:SF3">
    <property type="entry name" value="CHONDROITIN SULFATE ABC EXOLYASE"/>
    <property type="match status" value="1"/>
</dbReference>
<evidence type="ECO:0000313" key="6">
    <source>
        <dbReference type="EMBL" id="NOU93764.1"/>
    </source>
</evidence>
<dbReference type="Pfam" id="PF12733">
    <property type="entry name" value="Cadherin-like"/>
    <property type="match status" value="3"/>
</dbReference>
<dbReference type="InterPro" id="IPR042229">
    <property type="entry name" value="Listeria/Bacterioides_rpt_sf"/>
</dbReference>
<evidence type="ECO:0000256" key="4">
    <source>
        <dbReference type="SAM" id="SignalP"/>
    </source>
</evidence>
<dbReference type="Pfam" id="PF09479">
    <property type="entry name" value="Flg_new"/>
    <property type="match status" value="1"/>
</dbReference>
<comment type="similarity">
    <text evidence="2">Belongs to the polysaccharide lyase 8 family.</text>
</comment>
<protein>
    <recommendedName>
        <fullName evidence="5">SLH domain-containing protein</fullName>
    </recommendedName>
</protein>
<feature type="signal peptide" evidence="4">
    <location>
        <begin position="1"/>
        <end position="21"/>
    </location>
</feature>
<accession>A0A972GSQ8</accession>
<dbReference type="GO" id="GO:0030246">
    <property type="term" value="F:carbohydrate binding"/>
    <property type="evidence" value="ECO:0007669"/>
    <property type="project" value="InterPro"/>
</dbReference>
<dbReference type="GO" id="GO:0006027">
    <property type="term" value="P:glycosaminoglycan catabolic process"/>
    <property type="evidence" value="ECO:0007669"/>
    <property type="project" value="InterPro"/>
</dbReference>
<dbReference type="InterPro" id="IPR013378">
    <property type="entry name" value="InlB-like_B-rpt"/>
</dbReference>
<dbReference type="InterPro" id="IPR008979">
    <property type="entry name" value="Galactose-bd-like_sf"/>
</dbReference>
<dbReference type="Pfam" id="PF02278">
    <property type="entry name" value="Lyase_8"/>
    <property type="match status" value="1"/>
</dbReference>
<dbReference type="RefSeq" id="WP_171651949.1">
    <property type="nucleotide sequence ID" value="NZ_WHOD01000049.1"/>
</dbReference>
<evidence type="ECO:0000256" key="1">
    <source>
        <dbReference type="ARBA" id="ARBA00004196"/>
    </source>
</evidence>
<dbReference type="SUPFAM" id="SSF74650">
    <property type="entry name" value="Galactose mutarotase-like"/>
    <property type="match status" value="1"/>
</dbReference>
<proteinExistence type="inferred from homology"/>
<dbReference type="PANTHER" id="PTHR37322">
    <property type="match status" value="1"/>
</dbReference>
<dbReference type="EMBL" id="WHOD01000049">
    <property type="protein sequence ID" value="NOU93764.1"/>
    <property type="molecule type" value="Genomic_DNA"/>
</dbReference>
<dbReference type="Pfam" id="PF09092">
    <property type="entry name" value="Lyase_N"/>
    <property type="match status" value="1"/>
</dbReference>
<organism evidence="6 7">
    <name type="scientific">Paenibacillus foliorum</name>
    <dbReference type="NCBI Taxonomy" id="2654974"/>
    <lineage>
        <taxon>Bacteria</taxon>
        <taxon>Bacillati</taxon>
        <taxon>Bacillota</taxon>
        <taxon>Bacilli</taxon>
        <taxon>Bacillales</taxon>
        <taxon>Paenibacillaceae</taxon>
        <taxon>Paenibacillus</taxon>
    </lineage>
</organism>
<evidence type="ECO:0000313" key="7">
    <source>
        <dbReference type="Proteomes" id="UP000641588"/>
    </source>
</evidence>
<dbReference type="Gene3D" id="2.60.220.30">
    <property type="match status" value="1"/>
</dbReference>
<dbReference type="Pfam" id="PF00395">
    <property type="entry name" value="SLH"/>
    <property type="match status" value="3"/>
</dbReference>
<dbReference type="InterPro" id="IPR015176">
    <property type="entry name" value="Lyase_N"/>
</dbReference>
<evidence type="ECO:0000256" key="3">
    <source>
        <dbReference type="ARBA" id="ARBA00023239"/>
    </source>
</evidence>
<dbReference type="GO" id="GO:0030313">
    <property type="term" value="C:cell envelope"/>
    <property type="evidence" value="ECO:0007669"/>
    <property type="project" value="UniProtKB-SubCell"/>
</dbReference>
<dbReference type="InterPro" id="IPR003159">
    <property type="entry name" value="Lyase_8_central_dom"/>
</dbReference>
<comment type="caution">
    <text evidence="6">The sequence shown here is derived from an EMBL/GenBank/DDBJ whole genome shotgun (WGS) entry which is preliminary data.</text>
</comment>
<evidence type="ECO:0000259" key="5">
    <source>
        <dbReference type="PROSITE" id="PS51272"/>
    </source>
</evidence>
<dbReference type="InterPro" id="IPR025883">
    <property type="entry name" value="Cadherin-like_domain"/>
</dbReference>
<dbReference type="GO" id="GO:0005975">
    <property type="term" value="P:carbohydrate metabolic process"/>
    <property type="evidence" value="ECO:0007669"/>
    <property type="project" value="InterPro"/>
</dbReference>
<dbReference type="SUPFAM" id="SSF49785">
    <property type="entry name" value="Galactose-binding domain-like"/>
    <property type="match status" value="1"/>
</dbReference>
<dbReference type="InterPro" id="IPR015177">
    <property type="entry name" value="Lyase_catalyt"/>
</dbReference>
<keyword evidence="4" id="KW-0732">Signal</keyword>
<dbReference type="Pfam" id="PF09093">
    <property type="entry name" value="Lyase_catalyt"/>
    <property type="match status" value="1"/>
</dbReference>
<gene>
    <name evidence="6" type="ORF">GC093_11095</name>
</gene>
<keyword evidence="7" id="KW-1185">Reference proteome</keyword>
<dbReference type="GO" id="GO:0016837">
    <property type="term" value="F:carbon-oxygen lyase activity, acting on polysaccharides"/>
    <property type="evidence" value="ECO:0007669"/>
    <property type="project" value="UniProtKB-ARBA"/>
</dbReference>
<evidence type="ECO:0000256" key="2">
    <source>
        <dbReference type="ARBA" id="ARBA00006699"/>
    </source>
</evidence>
<dbReference type="Proteomes" id="UP000641588">
    <property type="component" value="Unassembled WGS sequence"/>
</dbReference>
<reference evidence="6" key="1">
    <citation type="submission" date="2019-10" db="EMBL/GenBank/DDBJ databases">
        <title>Description of Paenibacillus glebae sp. nov.</title>
        <authorList>
            <person name="Carlier A."/>
            <person name="Qi S."/>
        </authorList>
    </citation>
    <scope>NUCLEOTIDE SEQUENCE</scope>
    <source>
        <strain evidence="6">LMG 31456</strain>
    </source>
</reference>
<feature type="domain" description="SLH" evidence="5">
    <location>
        <begin position="1706"/>
        <end position="1761"/>
    </location>
</feature>
<dbReference type="InterPro" id="IPR014718">
    <property type="entry name" value="GH-type_carb-bd"/>
</dbReference>
<dbReference type="Gene3D" id="1.50.10.100">
    <property type="entry name" value="Chondroitin AC/alginate lyase"/>
    <property type="match status" value="1"/>
</dbReference>
<feature type="domain" description="SLH" evidence="5">
    <location>
        <begin position="1580"/>
        <end position="1640"/>
    </location>
</feature>
<dbReference type="GO" id="GO:0005576">
    <property type="term" value="C:extracellular region"/>
    <property type="evidence" value="ECO:0007669"/>
    <property type="project" value="InterPro"/>
</dbReference>
<dbReference type="Gene3D" id="2.60.40.4270">
    <property type="entry name" value="Listeria-Bacteroides repeat domain"/>
    <property type="match status" value="1"/>
</dbReference>
<dbReference type="InterPro" id="IPR011071">
    <property type="entry name" value="Lyase_8-like_C"/>
</dbReference>
<dbReference type="NCBIfam" id="TIGR02543">
    <property type="entry name" value="List_Bact_rpt"/>
    <property type="match status" value="1"/>
</dbReference>
<name>A0A972GSQ8_9BACL</name>
<comment type="subcellular location">
    <subcellularLocation>
        <location evidence="1">Cell envelope</location>
    </subcellularLocation>
</comment>
<keyword evidence="3" id="KW-0456">Lyase</keyword>
<dbReference type="InterPro" id="IPR008929">
    <property type="entry name" value="Chondroitin_lyas"/>
</dbReference>
<dbReference type="Gene3D" id="2.70.98.10">
    <property type="match status" value="1"/>
</dbReference>
<feature type="chain" id="PRO_5039239275" description="SLH domain-containing protein" evidence="4">
    <location>
        <begin position="22"/>
        <end position="1761"/>
    </location>
</feature>
<dbReference type="Gene3D" id="2.60.120.430">
    <property type="entry name" value="Galactose-binding lectin"/>
    <property type="match status" value="1"/>
</dbReference>
<feature type="domain" description="SLH" evidence="5">
    <location>
        <begin position="1641"/>
        <end position="1704"/>
    </location>
</feature>
<dbReference type="InterPro" id="IPR011013">
    <property type="entry name" value="Gal_mutarotase_sf_dom"/>
</dbReference>
<dbReference type="SUPFAM" id="SSF48230">
    <property type="entry name" value="Chondroitin AC/alginate lyase"/>
    <property type="match status" value="1"/>
</dbReference>
<dbReference type="InterPro" id="IPR001119">
    <property type="entry name" value="SLH_dom"/>
</dbReference>
<dbReference type="PROSITE" id="PS51272">
    <property type="entry name" value="SLH"/>
    <property type="match status" value="3"/>
</dbReference>
<dbReference type="Gene3D" id="2.60.220.10">
    <property type="entry name" value="Polysaccharide lyase family 8-like, C-terminal"/>
    <property type="match status" value="1"/>
</dbReference>
<sequence>MRKMFLWKQIARLLVITNIVAMCSIYDPINNNTVLAADDYSQIESFEAASIPSSWATESGGSIALSSRHYKHGQKSLAWTWNNNSKLRDVKPINLAESNIKNGGMKIWIYNETPINDQVTFNFGTISEINSGVYHHTFKANLNFKGWRALWIKFREEGKNPAYTKSLSNVLEVMQIVPPSSTPSGTLYFDNIEFSPQLIKARTADYQMPKPGIDVGVSTWDNLYYYSLQQPTIPLEPTITQTQIDSFNTIADKYNKWVFGDALNYAGLTAGPLKTRYDAVQTFISEGLEAYNNLNITRHFDGTITGSALYASRDPHLLKFGEDVSKTVLLSLVFDYKINGNIASKQKVIDVLDYMNDQGWAFGSALGTQDHETNKNNGYFHTIFLMRDELKAAGIFDREMRTCFWYDNFGKTFDNSTYVETTADEYRTLFMYNLLYVLGMDNTPTKVQYMKGLLGMYEQALGTIAPGYADVIKPDGTLFHHRAAYMNAYGPDAIHFASLVAYLLGGTSFSLSDASYNNIKKALLTEEIISNKYDMAIGATGRIPDKSNGIVSILPAYAYLALANNPVDSELAATFMRLWDSQSSLLNTQLFSFADSYGVAYKDTMGGLQLAVNFANMGYSPKANPQGFWVKPYAALAVNRINDIMIGIKGWSRYSWDYEASKKFNPESTETLSENVYGRYQSYGNMQIITSNGILESGINTGAGWDWSRWPGTTVKHLTLDELQFTETSQHRSFNDSTFVGGASLQNKHGVFAMDLHDTVFDTSFRAKKSVFFFGDKIISLGSDIVNTDTGHQTETVLFQTYMPTSTMPLYLNSTNAITSASYNNVLNGTTPAWIVDPYGNGYVLPNPSGTVISRGVQISKNSGGSEDTSGSYSTAYINHGSAPSSVGYEYAIKAGAGAQGTADFAAHPRYTVLQKNSNAHIVQNTVPGQNITGYAIFNSNVPITQGILQNSTAPAMVMIQDVSSSELALSMSDPDLRLPQYTDSSKINADDIITPSVMNKVTLKLQGAWELKKPSTEARVKSVTSTTTTIEFDCVDGKTIDIGLVQSTTQSVTIAVTFESQGGSGIAPFQANAGVLITAPTAPTKAGYSFAGWYKEESLTNAWKFDMDRVPSTGVTLYAKWLSNNVLLSSLTVDQGMLSPTFTSSNMIYTVDVANAVSSINLSLIKNDPKATLTVTGAVYSSVTNNVYTYSAANLIVGTNPIQIMVTAEDGTINLYDLTVNRAAEASGNADLSGLTLSSGTLSPAFASGTTTYTSSVASGVSSLAIMASVYDSHATMTVNGISTASGQASGAISLNVGSNPITIVVTAQNGTTKVYAVNVNRAAEASGNADLSGLTLSSGTLSPAFASGITAYSSSVASGVSSLVVTASMYDSHATMTVNGISTASGQASGAISLNIGSNPITIVVTAQNGTTKTYVITVNRVGSSTRGSTPLSDNTVTTGDGKLTLPSGKTGNVSLGDAVVVVIPADATDKELKITIDKVLETQNLLTNTDVLASQVYEILKNFPENFSKPVTLTLAFDPASLKSNQMVAVFYYDEVKKAWVEVRGGKVNGSTITVEVDHFTKFAVFVVSEASSIGTQATISFTDIAGHWAETNIKQAASGGIVSGYTDGSFKPNHTVTRAEFAVMLMNTLKPQGEGKTLTFTDTAKIGAWAQKAVAQAVQAGIIQGYEDNAFRPDAEVTRAEMAVMIAKALNLKAESITEGGFADEKDIPMWARGAVAAIKKPSIIEGKDSNRFDPNGKTLRAEAATVLLKMRVQKSN</sequence>
<dbReference type="SUPFAM" id="SSF49863">
    <property type="entry name" value="Hyaluronate lyase-like, C-terminal domain"/>
    <property type="match status" value="1"/>
</dbReference>